<protein>
    <recommendedName>
        <fullName evidence="10">Sm domain-containing protein</fullName>
    </recommendedName>
</protein>
<accession>A0A150GXV5</accession>
<proteinExistence type="inferred from homology"/>
<feature type="region of interest" description="Disordered" evidence="8">
    <location>
        <begin position="323"/>
        <end position="348"/>
    </location>
</feature>
<reference evidence="12" key="1">
    <citation type="journal article" date="2016" name="Nat. Commun.">
        <title>The Gonium pectorale genome demonstrates co-option of cell cycle regulation during the evolution of multicellularity.</title>
        <authorList>
            <person name="Hanschen E.R."/>
            <person name="Marriage T.N."/>
            <person name="Ferris P.J."/>
            <person name="Hamaji T."/>
            <person name="Toyoda A."/>
            <person name="Fujiyama A."/>
            <person name="Neme R."/>
            <person name="Noguchi H."/>
            <person name="Minakuchi Y."/>
            <person name="Suzuki M."/>
            <person name="Kawai-Toyooka H."/>
            <person name="Smith D.R."/>
            <person name="Sparks H."/>
            <person name="Anderson J."/>
            <person name="Bakaric R."/>
            <person name="Luria V."/>
            <person name="Karger A."/>
            <person name="Kirschner M.W."/>
            <person name="Durand P.M."/>
            <person name="Michod R.E."/>
            <person name="Nozaki H."/>
            <person name="Olson B.J."/>
        </authorList>
    </citation>
    <scope>NUCLEOTIDE SEQUENCE [LARGE SCALE GENOMIC DNA]</scope>
    <source>
        <strain evidence="12">NIES-2863</strain>
    </source>
</reference>
<dbReference type="AlphaFoldDB" id="A0A150GXV5"/>
<feature type="transmembrane region" description="Helical" evidence="9">
    <location>
        <begin position="163"/>
        <end position="180"/>
    </location>
</feature>
<dbReference type="Pfam" id="PF01423">
    <property type="entry name" value="LSM"/>
    <property type="match status" value="1"/>
</dbReference>
<feature type="region of interest" description="Disordered" evidence="8">
    <location>
        <begin position="438"/>
        <end position="466"/>
    </location>
</feature>
<keyword evidence="12" id="KW-1185">Reference proteome</keyword>
<dbReference type="PANTHER" id="PTHR31563">
    <property type="entry name" value="ION CHANNEL POLLUX-RELATED"/>
    <property type="match status" value="1"/>
</dbReference>
<dbReference type="InterPro" id="IPR044849">
    <property type="entry name" value="CASTOR/POLLUX/SYM8-like"/>
</dbReference>
<keyword evidence="9" id="KW-0812">Transmembrane</keyword>
<dbReference type="InterPro" id="IPR034099">
    <property type="entry name" value="SmD3"/>
</dbReference>
<dbReference type="Proteomes" id="UP000075714">
    <property type="component" value="Unassembled WGS sequence"/>
</dbReference>
<dbReference type="SMART" id="SM00651">
    <property type="entry name" value="Sm"/>
    <property type="match status" value="1"/>
</dbReference>
<keyword evidence="9" id="KW-0472">Membrane</keyword>
<dbReference type="FunFam" id="2.30.30.100:FF:000002">
    <property type="entry name" value="Small nuclear ribonucleoprotein Sm D3"/>
    <property type="match status" value="1"/>
</dbReference>
<evidence type="ECO:0000256" key="7">
    <source>
        <dbReference type="ARBA" id="ARBA00023274"/>
    </source>
</evidence>
<feature type="compositionally biased region" description="Low complexity" evidence="8">
    <location>
        <begin position="983"/>
        <end position="996"/>
    </location>
</feature>
<feature type="region of interest" description="Disordered" evidence="8">
    <location>
        <begin position="963"/>
        <end position="996"/>
    </location>
</feature>
<evidence type="ECO:0000256" key="9">
    <source>
        <dbReference type="SAM" id="Phobius"/>
    </source>
</evidence>
<evidence type="ECO:0000256" key="6">
    <source>
        <dbReference type="ARBA" id="ARBA00023242"/>
    </source>
</evidence>
<evidence type="ECO:0000256" key="1">
    <source>
        <dbReference type="ARBA" id="ARBA00004123"/>
    </source>
</evidence>
<keyword evidence="6" id="KW-0539">Nucleus</keyword>
<evidence type="ECO:0000313" key="11">
    <source>
        <dbReference type="EMBL" id="KXZ54518.1"/>
    </source>
</evidence>
<dbReference type="GO" id="GO:0000387">
    <property type="term" value="P:spliceosomal snRNP assembly"/>
    <property type="evidence" value="ECO:0007669"/>
    <property type="project" value="InterPro"/>
</dbReference>
<dbReference type="PANTHER" id="PTHR31563:SF10">
    <property type="entry name" value="ION CHANNEL POLLUX-RELATED"/>
    <property type="match status" value="1"/>
</dbReference>
<dbReference type="InterPro" id="IPR047575">
    <property type="entry name" value="Sm"/>
</dbReference>
<comment type="similarity">
    <text evidence="3">Belongs to the snRNP core protein family.</text>
</comment>
<dbReference type="InterPro" id="IPR001163">
    <property type="entry name" value="Sm_dom_euk/arc"/>
</dbReference>
<feature type="compositionally biased region" description="Basic and acidic residues" evidence="8">
    <location>
        <begin position="532"/>
        <end position="542"/>
    </location>
</feature>
<feature type="transmembrane region" description="Helical" evidence="9">
    <location>
        <begin position="132"/>
        <end position="151"/>
    </location>
</feature>
<dbReference type="PROSITE" id="PS52002">
    <property type="entry name" value="SM"/>
    <property type="match status" value="1"/>
</dbReference>
<feature type="region of interest" description="Disordered" evidence="8">
    <location>
        <begin position="688"/>
        <end position="744"/>
    </location>
</feature>
<feature type="compositionally biased region" description="Basic and acidic residues" evidence="8">
    <location>
        <begin position="447"/>
        <end position="456"/>
    </location>
</feature>
<dbReference type="SUPFAM" id="SSF50182">
    <property type="entry name" value="Sm-like ribonucleoproteins"/>
    <property type="match status" value="1"/>
</dbReference>
<evidence type="ECO:0000256" key="5">
    <source>
        <dbReference type="ARBA" id="ARBA00023187"/>
    </source>
</evidence>
<keyword evidence="7" id="KW-0687">Ribonucleoprotein</keyword>
<gene>
    <name evidence="11" type="ORF">GPECTOR_4g583</name>
</gene>
<name>A0A150GXV5_GONPE</name>
<dbReference type="GO" id="GO:0003723">
    <property type="term" value="F:RNA binding"/>
    <property type="evidence" value="ECO:0007669"/>
    <property type="project" value="InterPro"/>
</dbReference>
<keyword evidence="5" id="KW-0508">mRNA splicing</keyword>
<evidence type="ECO:0000256" key="3">
    <source>
        <dbReference type="ARBA" id="ARBA00008146"/>
    </source>
</evidence>
<sequence>MATSQKGVGIPVKLLHEAEGHVVTVELKTGEMYRGELFEAEDNMNVQLKDVTATGRDGRVSQLAHIFIRGSRVRFFIIPDMLKNAPMFKRIDPKFKNKNMALGVGGRGRAAAVRAAAKAKTGPSGRGRGLRLVLLAALCLPFVALGGMLHAVASGQPLTTSVYLVYGLLFRVPALGAVRLDEPPASAAVLNLVFLFGTFGFAILLGLISEEVKATVKALRAGGAPLDLHGHLLLLNFSPDATAVALLRQLAEDVSTPGSPLHGRPVVVLAAAAAASAAVAAAAGAGGGGGGGDVEGTMKRIVADALHAQALMCLALAAAHHPHPTRAPRAAPRDRSAGPSVWAAGPRGRHPAPTIVVQSPADAPAQLPSVLGAPGGGGGGGGPIANFRAIAAAEGARALVVEVCDRGIVDRLVAQTVLQPGVATVLASMSHQSLSSTKAAAPVAADGAHDDSRLDGARPSGPSSSAFASASVTAAAAAASEAPAADGGGVGPACGRSSSRTAGPVSRLRSVSPASGRGRSDADADASTGQEGHVEGSLEHLGRPGSGPQLAKASTGRRGFAAPPMLRLGGGSAVPFGEVRAAVEAAVAAAAPATANALHPSPQLEPPEQQRSLALLTNGSDEQQQPKQQQYQHPPAAAPCAAARRGSGPPAPPASHIIVISRTAAAVREVVAGLQEFAPAGSTITLLTHGSDKPPAAPSAGVQAPLPSHQADTPASAAGHNPPSPGCPGSTPVRAAGNPPPGPGVGSAAVALLPCRCASWPVGESDLVEAGLAHATAVLIARDGGLPPHQADAAALATVLQLHHTLTDPTRSPLRRAPAGPAAAAVTAAVAAAAAPRASADGATAAADGAAPLAVPVAEALSYAEVDGCPLDRTAAEAAPALHVVVCLHSTRTRATLRGFMGGLNVQPPFSLEALVAEEYRALLLAGVVRQPQSHSIMTDLLSDRPGAPEVYLVPPERLMAAAEPQRTAATERPATPPPYGQPAAPAKPAVPGPLASLAPARTPCAASASASATDSAADSVAAVVGWRDWSQWRFGDAAAVARAAGCTALGVLRGGNGGGGGDNAAGVDVGELGGVGSGLQLAPPLDWRLGLRRGDRLVVLAAGPI</sequence>
<feature type="transmembrane region" description="Helical" evidence="9">
    <location>
        <begin position="187"/>
        <end position="208"/>
    </location>
</feature>
<feature type="compositionally biased region" description="Low complexity" evidence="8">
    <location>
        <begin position="965"/>
        <end position="974"/>
    </location>
</feature>
<evidence type="ECO:0000256" key="4">
    <source>
        <dbReference type="ARBA" id="ARBA00022664"/>
    </source>
</evidence>
<evidence type="ECO:0000259" key="10">
    <source>
        <dbReference type="PROSITE" id="PS52002"/>
    </source>
</evidence>
<dbReference type="GO" id="GO:0006811">
    <property type="term" value="P:monoatomic ion transport"/>
    <property type="evidence" value="ECO:0007669"/>
    <property type="project" value="InterPro"/>
</dbReference>
<keyword evidence="4" id="KW-0507">mRNA processing</keyword>
<feature type="compositionally biased region" description="Low complexity" evidence="8">
    <location>
        <begin position="623"/>
        <end position="648"/>
    </location>
</feature>
<dbReference type="GO" id="GO:0005681">
    <property type="term" value="C:spliceosomal complex"/>
    <property type="evidence" value="ECO:0007669"/>
    <property type="project" value="InterPro"/>
</dbReference>
<feature type="region of interest" description="Disordered" evidence="8">
    <location>
        <begin position="620"/>
        <end position="655"/>
    </location>
</feature>
<dbReference type="InterPro" id="IPR010920">
    <property type="entry name" value="LSM_dom_sf"/>
</dbReference>
<dbReference type="CDD" id="cd01721">
    <property type="entry name" value="Sm_D3"/>
    <property type="match status" value="1"/>
</dbReference>
<dbReference type="EMBL" id="LSYV01000005">
    <property type="protein sequence ID" value="KXZ54518.1"/>
    <property type="molecule type" value="Genomic_DNA"/>
</dbReference>
<dbReference type="GO" id="GO:0005829">
    <property type="term" value="C:cytosol"/>
    <property type="evidence" value="ECO:0007669"/>
    <property type="project" value="UniProtKB-SubCell"/>
</dbReference>
<dbReference type="OrthoDB" id="414047at2759"/>
<evidence type="ECO:0000256" key="8">
    <source>
        <dbReference type="SAM" id="MobiDB-lite"/>
    </source>
</evidence>
<evidence type="ECO:0000256" key="2">
    <source>
        <dbReference type="ARBA" id="ARBA00004514"/>
    </source>
</evidence>
<comment type="caution">
    <text evidence="11">The sequence shown here is derived from an EMBL/GenBank/DDBJ whole genome shotgun (WGS) entry which is preliminary data.</text>
</comment>
<feature type="domain" description="Sm" evidence="10">
    <location>
        <begin position="10"/>
        <end position="82"/>
    </location>
</feature>
<keyword evidence="9" id="KW-1133">Transmembrane helix</keyword>
<feature type="region of interest" description="Disordered" evidence="8">
    <location>
        <begin position="482"/>
        <end position="557"/>
    </location>
</feature>
<dbReference type="STRING" id="33097.A0A150GXV5"/>
<comment type="subcellular location">
    <subcellularLocation>
        <location evidence="2">Cytoplasm</location>
        <location evidence="2">Cytosol</location>
    </subcellularLocation>
    <subcellularLocation>
        <location evidence="1">Nucleus</location>
    </subcellularLocation>
</comment>
<dbReference type="Gene3D" id="2.30.30.100">
    <property type="match status" value="1"/>
</dbReference>
<organism evidence="11 12">
    <name type="scientific">Gonium pectorale</name>
    <name type="common">Green alga</name>
    <dbReference type="NCBI Taxonomy" id="33097"/>
    <lineage>
        <taxon>Eukaryota</taxon>
        <taxon>Viridiplantae</taxon>
        <taxon>Chlorophyta</taxon>
        <taxon>core chlorophytes</taxon>
        <taxon>Chlorophyceae</taxon>
        <taxon>CS clade</taxon>
        <taxon>Chlamydomonadales</taxon>
        <taxon>Volvocaceae</taxon>
        <taxon>Gonium</taxon>
    </lineage>
</organism>
<evidence type="ECO:0000313" key="12">
    <source>
        <dbReference type="Proteomes" id="UP000075714"/>
    </source>
</evidence>
<feature type="compositionally biased region" description="Low complexity" evidence="8">
    <location>
        <begin position="457"/>
        <end position="466"/>
    </location>
</feature>